<protein>
    <submittedName>
        <fullName evidence="2">Uncharacterized protein</fullName>
    </submittedName>
</protein>
<dbReference type="Proteomes" id="UP000299102">
    <property type="component" value="Unassembled WGS sequence"/>
</dbReference>
<dbReference type="AlphaFoldDB" id="A0A4C1YZA9"/>
<comment type="caution">
    <text evidence="2">The sequence shown here is derived from an EMBL/GenBank/DDBJ whole genome shotgun (WGS) entry which is preliminary data.</text>
</comment>
<proteinExistence type="predicted"/>
<reference evidence="2 3" key="1">
    <citation type="journal article" date="2019" name="Commun. Biol.">
        <title>The bagworm genome reveals a unique fibroin gene that provides high tensile strength.</title>
        <authorList>
            <person name="Kono N."/>
            <person name="Nakamura H."/>
            <person name="Ohtoshi R."/>
            <person name="Tomita M."/>
            <person name="Numata K."/>
            <person name="Arakawa K."/>
        </authorList>
    </citation>
    <scope>NUCLEOTIDE SEQUENCE [LARGE SCALE GENOMIC DNA]</scope>
</reference>
<name>A0A4C1YZA9_EUMVA</name>
<feature type="region of interest" description="Disordered" evidence="1">
    <location>
        <begin position="102"/>
        <end position="136"/>
    </location>
</feature>
<evidence type="ECO:0000313" key="3">
    <source>
        <dbReference type="Proteomes" id="UP000299102"/>
    </source>
</evidence>
<dbReference type="EMBL" id="BGZK01001469">
    <property type="protein sequence ID" value="GBP80590.1"/>
    <property type="molecule type" value="Genomic_DNA"/>
</dbReference>
<evidence type="ECO:0000256" key="1">
    <source>
        <dbReference type="SAM" id="MobiDB-lite"/>
    </source>
</evidence>
<gene>
    <name evidence="2" type="ORF">EVAR_66141_1</name>
</gene>
<organism evidence="2 3">
    <name type="scientific">Eumeta variegata</name>
    <name type="common">Bagworm moth</name>
    <name type="synonym">Eumeta japonica</name>
    <dbReference type="NCBI Taxonomy" id="151549"/>
    <lineage>
        <taxon>Eukaryota</taxon>
        <taxon>Metazoa</taxon>
        <taxon>Ecdysozoa</taxon>
        <taxon>Arthropoda</taxon>
        <taxon>Hexapoda</taxon>
        <taxon>Insecta</taxon>
        <taxon>Pterygota</taxon>
        <taxon>Neoptera</taxon>
        <taxon>Endopterygota</taxon>
        <taxon>Lepidoptera</taxon>
        <taxon>Glossata</taxon>
        <taxon>Ditrysia</taxon>
        <taxon>Tineoidea</taxon>
        <taxon>Psychidae</taxon>
        <taxon>Oiketicinae</taxon>
        <taxon>Eumeta</taxon>
    </lineage>
</organism>
<sequence>MENHRDNITKRLRHYVATSPRSRLLLSRIYKVRTSRLCVETMGGVCGSHWASGSSADLKLILFNAQPHAANSKRYIIKRYRYYRFRSSLNRRGAEAGRQRYTMRSSDRIPQAPKRNSESVGVHQHGHRSFGCVPRPPAPAHIRRGSGLVVSQSRVVVGSCLRWR</sequence>
<accession>A0A4C1YZA9</accession>
<evidence type="ECO:0000313" key="2">
    <source>
        <dbReference type="EMBL" id="GBP80590.1"/>
    </source>
</evidence>
<keyword evidence="3" id="KW-1185">Reference proteome</keyword>